<feature type="domain" description="FAD dependent oxidoreductase central" evidence="3">
    <location>
        <begin position="260"/>
        <end position="313"/>
    </location>
</feature>
<name>X0SVN4_9ZZZZ</name>
<accession>X0SVN4</accession>
<evidence type="ECO:0000259" key="3">
    <source>
        <dbReference type="Pfam" id="PF16350"/>
    </source>
</evidence>
<comment type="caution">
    <text evidence="4">The sequence shown here is derived from an EMBL/GenBank/DDBJ whole genome shotgun (WGS) entry which is preliminary data.</text>
</comment>
<dbReference type="Pfam" id="PF16350">
    <property type="entry name" value="FAO_M"/>
    <property type="match status" value="1"/>
</dbReference>
<dbReference type="Pfam" id="PF01571">
    <property type="entry name" value="GCV_T"/>
    <property type="match status" value="1"/>
</dbReference>
<dbReference type="Gene3D" id="3.50.50.60">
    <property type="entry name" value="FAD/NAD(P)-binding domain"/>
    <property type="match status" value="1"/>
</dbReference>
<dbReference type="InterPro" id="IPR032503">
    <property type="entry name" value="FAO_M"/>
</dbReference>
<protein>
    <recommendedName>
        <fullName evidence="5">FAD dependent oxidoreductase domain-containing protein</fullName>
    </recommendedName>
</protein>
<dbReference type="SUPFAM" id="SSF103025">
    <property type="entry name" value="Folate-binding domain"/>
    <property type="match status" value="1"/>
</dbReference>
<feature type="domain" description="GCVT N-terminal" evidence="2">
    <location>
        <begin position="317"/>
        <end position="399"/>
    </location>
</feature>
<dbReference type="Gene3D" id="3.30.9.10">
    <property type="entry name" value="D-Amino Acid Oxidase, subunit A, domain 2"/>
    <property type="match status" value="1"/>
</dbReference>
<reference evidence="4" key="1">
    <citation type="journal article" date="2014" name="Front. Microbiol.">
        <title>High frequency of phylogenetically diverse reductive dehalogenase-homologous genes in deep subseafloor sedimentary metagenomes.</title>
        <authorList>
            <person name="Kawai M."/>
            <person name="Futagami T."/>
            <person name="Toyoda A."/>
            <person name="Takaki Y."/>
            <person name="Nishi S."/>
            <person name="Hori S."/>
            <person name="Arai W."/>
            <person name="Tsubouchi T."/>
            <person name="Morono Y."/>
            <person name="Uchiyama I."/>
            <person name="Ito T."/>
            <person name="Fujiyama A."/>
            <person name="Inagaki F."/>
            <person name="Takami H."/>
        </authorList>
    </citation>
    <scope>NUCLEOTIDE SEQUENCE</scope>
    <source>
        <strain evidence="4">Expedition CK06-06</strain>
    </source>
</reference>
<evidence type="ECO:0000313" key="4">
    <source>
        <dbReference type="EMBL" id="GAF79206.1"/>
    </source>
</evidence>
<proteinExistence type="predicted"/>
<dbReference type="PANTHER" id="PTHR13847">
    <property type="entry name" value="SARCOSINE DEHYDROGENASE-RELATED"/>
    <property type="match status" value="1"/>
</dbReference>
<feature type="domain" description="FAD dependent oxidoreductase" evidence="1">
    <location>
        <begin position="8"/>
        <end position="257"/>
    </location>
</feature>
<dbReference type="PANTHER" id="PTHR13847:SF193">
    <property type="entry name" value="PYRUVATE DEHYDROGENASE PHOSPHATASE REGULATORY SUBUNIT, MITOCHONDRIAL"/>
    <property type="match status" value="1"/>
</dbReference>
<feature type="non-terminal residue" evidence="4">
    <location>
        <position position="400"/>
    </location>
</feature>
<gene>
    <name evidence="4" type="ORF">S01H1_13845</name>
</gene>
<dbReference type="AlphaFoldDB" id="X0SVN4"/>
<dbReference type="InterPro" id="IPR006076">
    <property type="entry name" value="FAD-dep_OxRdtase"/>
</dbReference>
<feature type="non-terminal residue" evidence="4">
    <location>
        <position position="1"/>
    </location>
</feature>
<dbReference type="InterPro" id="IPR036188">
    <property type="entry name" value="FAD/NAD-bd_sf"/>
</dbReference>
<dbReference type="Gene3D" id="3.30.1360.120">
    <property type="entry name" value="Probable tRNA modification gtpase trme, domain 1"/>
    <property type="match status" value="1"/>
</dbReference>
<evidence type="ECO:0008006" key="5">
    <source>
        <dbReference type="Google" id="ProtNLM"/>
    </source>
</evidence>
<dbReference type="Pfam" id="PF01266">
    <property type="entry name" value="DAO"/>
    <property type="match status" value="1"/>
</dbReference>
<dbReference type="EMBL" id="BARS01007163">
    <property type="protein sequence ID" value="GAF79206.1"/>
    <property type="molecule type" value="Genomic_DNA"/>
</dbReference>
<organism evidence="4">
    <name type="scientific">marine sediment metagenome</name>
    <dbReference type="NCBI Taxonomy" id="412755"/>
    <lineage>
        <taxon>unclassified sequences</taxon>
        <taxon>metagenomes</taxon>
        <taxon>ecological metagenomes</taxon>
    </lineage>
</organism>
<evidence type="ECO:0000259" key="2">
    <source>
        <dbReference type="Pfam" id="PF01571"/>
    </source>
</evidence>
<dbReference type="InterPro" id="IPR006222">
    <property type="entry name" value="GCVT_N"/>
</dbReference>
<dbReference type="InterPro" id="IPR027266">
    <property type="entry name" value="TrmE/GcvT-like"/>
</dbReference>
<dbReference type="SUPFAM" id="SSF54373">
    <property type="entry name" value="FAD-linked reductases, C-terminal domain"/>
    <property type="match status" value="1"/>
</dbReference>
<dbReference type="GO" id="GO:0005739">
    <property type="term" value="C:mitochondrion"/>
    <property type="evidence" value="ECO:0007669"/>
    <property type="project" value="TreeGrafter"/>
</dbReference>
<dbReference type="SUPFAM" id="SSF51905">
    <property type="entry name" value="FAD/NAD(P)-binding domain"/>
    <property type="match status" value="1"/>
</dbReference>
<evidence type="ECO:0000259" key="1">
    <source>
        <dbReference type="Pfam" id="PF01266"/>
    </source>
</evidence>
<sequence length="400" mass="44496">AAINRYCGVDVQEISPNEIGELFPLAKVDDLLAGFYVKDDGRVNPVDATQSIAKGARMKGARIVEGVTATGIYKKNGHVTGVKTLQGDIQAEYVVNCAGMWARQLGEISGVNIPNQAAEHYYVITEQIKDLPPNMPILEDPSHYGYYREEVGGIMVGLFEPICAPWKVDGIPNTFSFGEIAPDWDRVGPFLEKAMSRVPITLESGIKTFFCGPESFTADFAPIVGEAPELKNYFVAAGLNSIGIIIGGGLGRLMAHWIINGHPDVDITGMNIDRLHTFQNNPQYRRDRTVETLGLAYQCHYPYKTLKTARGAKKPPFYDRLATHGAYFKDVSGWEGADWYAPEGREAKVEKHAWGRENWFPFWEAEHKAARENVVMMDMSFMSNFMVQGRDAGKVLNYIS</sequence>